<keyword evidence="1" id="KW-1133">Transmembrane helix</keyword>
<dbReference type="RefSeq" id="WP_404594200.1">
    <property type="nucleotide sequence ID" value="NZ_JBIYEW010000003.1"/>
</dbReference>
<dbReference type="EMBL" id="JBIYEW010000003">
    <property type="protein sequence ID" value="MFK4638916.1"/>
    <property type="molecule type" value="Genomic_DNA"/>
</dbReference>
<evidence type="ECO:0000313" key="3">
    <source>
        <dbReference type="Proteomes" id="UP001620520"/>
    </source>
</evidence>
<reference evidence="2 3" key="1">
    <citation type="submission" date="2024-10" db="EMBL/GenBank/DDBJ databases">
        <title>Novel secondary metabolite-producing bacteria for plant disease control.</title>
        <authorList>
            <person name="Chevrette M."/>
        </authorList>
    </citation>
    <scope>NUCLEOTIDE SEQUENCE [LARGE SCALE GENOMIC DNA]</scope>
    <source>
        <strain evidence="2 3">J30 TE3557</strain>
    </source>
</reference>
<comment type="caution">
    <text evidence="2">The sequence shown here is derived from an EMBL/GenBank/DDBJ whole genome shotgun (WGS) entry which is preliminary data.</text>
</comment>
<keyword evidence="3" id="KW-1185">Reference proteome</keyword>
<gene>
    <name evidence="2" type="ORF">ABIA52_001805</name>
</gene>
<dbReference type="Proteomes" id="UP001620520">
    <property type="component" value="Unassembled WGS sequence"/>
</dbReference>
<keyword evidence="1" id="KW-0812">Transmembrane</keyword>
<organism evidence="2 3">
    <name type="scientific">Paenarthrobacter histidinolovorans</name>
    <dbReference type="NCBI Taxonomy" id="43664"/>
    <lineage>
        <taxon>Bacteria</taxon>
        <taxon>Bacillati</taxon>
        <taxon>Actinomycetota</taxon>
        <taxon>Actinomycetes</taxon>
        <taxon>Micrococcales</taxon>
        <taxon>Micrococcaceae</taxon>
        <taxon>Paenarthrobacter</taxon>
    </lineage>
</organism>
<keyword evidence="1" id="KW-0472">Membrane</keyword>
<proteinExistence type="predicted"/>
<evidence type="ECO:0000256" key="1">
    <source>
        <dbReference type="SAM" id="Phobius"/>
    </source>
</evidence>
<feature type="transmembrane region" description="Helical" evidence="1">
    <location>
        <begin position="17"/>
        <end position="35"/>
    </location>
</feature>
<evidence type="ECO:0000313" key="2">
    <source>
        <dbReference type="EMBL" id="MFK4638916.1"/>
    </source>
</evidence>
<name>A0ABW8N5Q1_9MICC</name>
<protein>
    <recommendedName>
        <fullName evidence="4">DUF4381 domain-containing protein</fullName>
    </recommendedName>
</protein>
<sequence length="153" mass="16941">MPAESTFYAPLQYQPQWMWLGVVLIVLVAGWYGWLFRPHRALTSAGRMSDQPDLETMRSRCLEAIEATAADADAGRVPVRDAHQRLSFLVREFAGAATALPVTSMTLDELRHEGFDGLAEGIAEIYPSEFSALPVQPVSHSADIARKVVQAWN</sequence>
<evidence type="ECO:0008006" key="4">
    <source>
        <dbReference type="Google" id="ProtNLM"/>
    </source>
</evidence>
<accession>A0ABW8N5Q1</accession>